<dbReference type="PANTHER" id="PTHR38040:SF1">
    <property type="entry name" value="UBIQUINONE BIOSYNTHESIS ACCESSORY FACTOR UBIK"/>
    <property type="match status" value="1"/>
</dbReference>
<dbReference type="GO" id="GO:0005829">
    <property type="term" value="C:cytosol"/>
    <property type="evidence" value="ECO:0007669"/>
    <property type="project" value="TreeGrafter"/>
</dbReference>
<comment type="caution">
    <text evidence="1">The sequence shown here is derived from an EMBL/GenBank/DDBJ whole genome shotgun (WGS) entry which is preliminary data.</text>
</comment>
<proteinExistence type="inferred from homology"/>
<dbReference type="AlphaFoldDB" id="A0A0F9VBI1"/>
<dbReference type="InterPro" id="IPR007475">
    <property type="entry name" value="UbiK"/>
</dbReference>
<reference evidence="1" key="1">
    <citation type="journal article" date="2015" name="Nature">
        <title>Complex archaea that bridge the gap between prokaryotes and eukaryotes.</title>
        <authorList>
            <person name="Spang A."/>
            <person name="Saw J.H."/>
            <person name="Jorgensen S.L."/>
            <person name="Zaremba-Niedzwiedzka K."/>
            <person name="Martijn J."/>
            <person name="Lind A.E."/>
            <person name="van Eijk R."/>
            <person name="Schleper C."/>
            <person name="Guy L."/>
            <person name="Ettema T.J."/>
        </authorList>
    </citation>
    <scope>NUCLEOTIDE SEQUENCE</scope>
</reference>
<gene>
    <name evidence="1" type="ORF">LCGC14_0425920</name>
</gene>
<sequence>MLHKLVIDAVSSQASKLLMSEKGLPAPDVEKHLKAMLQSALSKLDVVSRDEFETQQVVLMRTRERLEALEARVAAFENSSSEHPDK</sequence>
<evidence type="ECO:0000313" key="1">
    <source>
        <dbReference type="EMBL" id="KKN70901.1"/>
    </source>
</evidence>
<accession>A0A0F9VBI1</accession>
<organism evidence="1">
    <name type="scientific">marine sediment metagenome</name>
    <dbReference type="NCBI Taxonomy" id="412755"/>
    <lineage>
        <taxon>unclassified sequences</taxon>
        <taxon>metagenomes</taxon>
        <taxon>ecological metagenomes</taxon>
    </lineage>
</organism>
<name>A0A0F9VBI1_9ZZZZ</name>
<protein>
    <recommendedName>
        <fullName evidence="2">Ubiquinone biosynthesis accessory factor UbiK</fullName>
    </recommendedName>
</protein>
<evidence type="ECO:0008006" key="2">
    <source>
        <dbReference type="Google" id="ProtNLM"/>
    </source>
</evidence>
<dbReference type="HAMAP" id="MF_02216">
    <property type="entry name" value="UbiK"/>
    <property type="match status" value="1"/>
</dbReference>
<dbReference type="EMBL" id="LAZR01000394">
    <property type="protein sequence ID" value="KKN70901.1"/>
    <property type="molecule type" value="Genomic_DNA"/>
</dbReference>
<dbReference type="PANTHER" id="PTHR38040">
    <property type="entry name" value="UBIQUINONE BIOSYNTHESIS ACCESSORY FACTOR UBIK"/>
    <property type="match status" value="1"/>
</dbReference>
<dbReference type="Pfam" id="PF04380">
    <property type="entry name" value="BMFP"/>
    <property type="match status" value="1"/>
</dbReference>